<keyword evidence="10 16" id="KW-0694">RNA-binding</keyword>
<feature type="compositionally biased region" description="Basic and acidic residues" evidence="17">
    <location>
        <begin position="1"/>
        <end position="35"/>
    </location>
</feature>
<dbReference type="Pfam" id="PF00067">
    <property type="entry name" value="p450"/>
    <property type="match status" value="1"/>
</dbReference>
<evidence type="ECO:0000256" key="3">
    <source>
        <dbReference type="ARBA" id="ARBA00004174"/>
    </source>
</evidence>
<evidence type="ECO:0000256" key="16">
    <source>
        <dbReference type="PROSITE-ProRule" id="PRU00176"/>
    </source>
</evidence>
<dbReference type="PRINTS" id="PR00465">
    <property type="entry name" value="EP450IV"/>
</dbReference>
<feature type="domain" description="RRM" evidence="18">
    <location>
        <begin position="505"/>
        <end position="569"/>
    </location>
</feature>
<organism evidence="19 20">
    <name type="scientific">Aquatica leii</name>
    <dbReference type="NCBI Taxonomy" id="1421715"/>
    <lineage>
        <taxon>Eukaryota</taxon>
        <taxon>Metazoa</taxon>
        <taxon>Ecdysozoa</taxon>
        <taxon>Arthropoda</taxon>
        <taxon>Hexapoda</taxon>
        <taxon>Insecta</taxon>
        <taxon>Pterygota</taxon>
        <taxon>Neoptera</taxon>
        <taxon>Endopterygota</taxon>
        <taxon>Coleoptera</taxon>
        <taxon>Polyphaga</taxon>
        <taxon>Elateriformia</taxon>
        <taxon>Elateroidea</taxon>
        <taxon>Lampyridae</taxon>
        <taxon>Luciolinae</taxon>
        <taxon>Aquatica</taxon>
    </lineage>
</organism>
<dbReference type="GO" id="GO:0003723">
    <property type="term" value="F:RNA binding"/>
    <property type="evidence" value="ECO:0007669"/>
    <property type="project" value="UniProtKB-UniRule"/>
</dbReference>
<dbReference type="GO" id="GO:0004497">
    <property type="term" value="F:monooxygenase activity"/>
    <property type="evidence" value="ECO:0007669"/>
    <property type="project" value="UniProtKB-KW"/>
</dbReference>
<dbReference type="InterPro" id="IPR017972">
    <property type="entry name" value="Cyt_P450_CS"/>
</dbReference>
<keyword evidence="12 15" id="KW-0408">Iron</keyword>
<dbReference type="PANTHER" id="PTHR24292">
    <property type="entry name" value="CYTOCHROME P450"/>
    <property type="match status" value="1"/>
</dbReference>
<evidence type="ECO:0000256" key="10">
    <source>
        <dbReference type="ARBA" id="ARBA00022884"/>
    </source>
</evidence>
<dbReference type="SMART" id="SM00360">
    <property type="entry name" value="RRM"/>
    <property type="match status" value="3"/>
</dbReference>
<proteinExistence type="inferred from homology"/>
<accession>A0AAN7Q8S8</accession>
<dbReference type="InterPro" id="IPR035979">
    <property type="entry name" value="RBD_domain_sf"/>
</dbReference>
<evidence type="ECO:0000256" key="6">
    <source>
        <dbReference type="ARBA" id="ARBA00022617"/>
    </source>
</evidence>
<feature type="region of interest" description="Disordered" evidence="17">
    <location>
        <begin position="135"/>
        <end position="166"/>
    </location>
</feature>
<evidence type="ECO:0000256" key="13">
    <source>
        <dbReference type="ARBA" id="ARBA00023033"/>
    </source>
</evidence>
<evidence type="ECO:0000256" key="9">
    <source>
        <dbReference type="ARBA" id="ARBA00022848"/>
    </source>
</evidence>
<keyword evidence="11" id="KW-0560">Oxidoreductase</keyword>
<evidence type="ECO:0000256" key="7">
    <source>
        <dbReference type="ARBA" id="ARBA00022723"/>
    </source>
</evidence>
<dbReference type="InterPro" id="IPR050476">
    <property type="entry name" value="Insect_CytP450_Detox"/>
</dbReference>
<evidence type="ECO:0000256" key="12">
    <source>
        <dbReference type="ARBA" id="ARBA00023004"/>
    </source>
</evidence>
<dbReference type="CDD" id="cd12386">
    <property type="entry name" value="RRM2_hnRNPM_like"/>
    <property type="match status" value="1"/>
</dbReference>
<dbReference type="Pfam" id="PF00076">
    <property type="entry name" value="RRM_1"/>
    <property type="match status" value="3"/>
</dbReference>
<dbReference type="SUPFAM" id="SSF48264">
    <property type="entry name" value="Cytochrome P450"/>
    <property type="match status" value="1"/>
</dbReference>
<dbReference type="AlphaFoldDB" id="A0AAN7Q8S8"/>
<dbReference type="PROSITE" id="PS50102">
    <property type="entry name" value="RRM"/>
    <property type="match status" value="3"/>
</dbReference>
<protein>
    <recommendedName>
        <fullName evidence="18">RRM domain-containing protein</fullName>
    </recommendedName>
</protein>
<dbReference type="CDD" id="cd12385">
    <property type="entry name" value="RRM1_hnRNPM_like"/>
    <property type="match status" value="1"/>
</dbReference>
<feature type="domain" description="RRM" evidence="18">
    <location>
        <begin position="200"/>
        <end position="277"/>
    </location>
</feature>
<dbReference type="PROSITE" id="PS00086">
    <property type="entry name" value="CYTOCHROME_P450"/>
    <property type="match status" value="1"/>
</dbReference>
<evidence type="ECO:0000256" key="4">
    <source>
        <dbReference type="ARBA" id="ARBA00004406"/>
    </source>
</evidence>
<sequence>MSATEAERSRERERTSRDRSRFADQSRERSADRGKSRGGMKSSSCRVYVSNIPYEYRWQDLKDLFRSEVGDVSFVELFVDENDKPRGCGIVEFSDTASVKKCLEVMHRFELKGRKLVIKEDFGNQRDKYGNLVGSAASKRAREREDGRDRFRDGRGSGGFDLSNQMNTSNSDFSDNKWGNTYGLSPQFLESLGINVPLINRVFIANLDYKVDKKKLKEVFRLAGKIQRIDLSADKDGKSRGFAVLEYDHPVEAVQAISMFHNQVLYDRVMTVRMDREGDRPILKLPDGLKDIGMGLGSNGEPLRDVARNLPSIVNAPVQQSHGGAGILGAVPTVQLGIGGALNNLNSAVGSSALNNAAVLQAANLAGVGGLSNNLLANSLGGGDLGLAAASLVNNPLVQNQSLAALTTGGNLGGSSLNNSTFSRNDLGNNQNNSNFQSSVLSQNKSYLGGGNRNYDDKGSSFDFGSSDRDSRKTNVYNQVNNGNQMLRSGNATGGGGGDSGGYSNKVLISNLPPNASYKMITEKCREFGEVQRFEDKGNSGILVVFASEWEAERAIKNMDRARINGHYVNAVEVIGILYIVRNWMKLLAKSNDYTIITKRTRNLNWIFNSEQLRLCLSYRLTTVDTLALRQFMAQFILYFSCNLSAASNVRAGGSNTHICVLASYLFLLEFNYKSKLIAYCLISLVLIVRVFFQKRYDYWKIRNVPFCKPTFFVGNIGPVLTLRTTFSNIFKKLYNKNCHIYRNWLKIEHEVDPVISLNPFLLYGKKWKAVRSLLTSQFTNAKIKPMVSNLLCINDKMINYIKNEMQVSQTLEVKQLVSRFTGDSVMINAFGLEGESFQKNKSDLDNIEDFYNQSKFLQFQQIMSLFFPMFRKTMKITLFGNLVSNLFKSLIKGAIKYRNKNNIIREDYLGYLIKMKEKAYPYCLSDDDVVAHSFTFFMNGNGTSALCFAYALFELSQNGDIQNKAREEIKVVLNKHNQVLSYEVLREMVYLEHIILETLRMYPLINVLARVCLDDVVFPCPNPKNQDQDVLIKKGTAIFISCEGLHRDKKYYPNPEVFDPDRFNQENKNLIPNCAYLGFGEGARICLGKNFALAQIKMGLIAIITEFDLELNERTEVPLKQEHLHFFTSPKSDILINFVPRL</sequence>
<dbReference type="EMBL" id="JARPUR010000002">
    <property type="protein sequence ID" value="KAK4883055.1"/>
    <property type="molecule type" value="Genomic_DNA"/>
</dbReference>
<dbReference type="GO" id="GO:0016705">
    <property type="term" value="F:oxidoreductase activity, acting on paired donors, with incorporation or reduction of molecular oxygen"/>
    <property type="evidence" value="ECO:0007669"/>
    <property type="project" value="InterPro"/>
</dbReference>
<keyword evidence="13" id="KW-0503">Monooxygenase</keyword>
<feature type="binding site" description="axial binding residue" evidence="15">
    <location>
        <position position="1087"/>
    </location>
    <ligand>
        <name>heme</name>
        <dbReference type="ChEBI" id="CHEBI:30413"/>
    </ligand>
    <ligandPart>
        <name>Fe</name>
        <dbReference type="ChEBI" id="CHEBI:18248"/>
    </ligandPart>
</feature>
<evidence type="ECO:0000256" key="8">
    <source>
        <dbReference type="ARBA" id="ARBA00022824"/>
    </source>
</evidence>
<dbReference type="PANTHER" id="PTHR24292:SF84">
    <property type="entry name" value="CYTOCHROME P450 28A5-RELATED"/>
    <property type="match status" value="1"/>
</dbReference>
<reference evidence="20" key="1">
    <citation type="submission" date="2023-01" db="EMBL/GenBank/DDBJ databases">
        <title>Key to firefly adult light organ development and bioluminescence: homeobox transcription factors regulate luciferase expression and transportation to peroxisome.</title>
        <authorList>
            <person name="Fu X."/>
        </authorList>
    </citation>
    <scope>NUCLEOTIDE SEQUENCE [LARGE SCALE GENOMIC DNA]</scope>
</reference>
<feature type="region of interest" description="Disordered" evidence="17">
    <location>
        <begin position="447"/>
        <end position="475"/>
    </location>
</feature>
<dbReference type="Gene3D" id="3.30.70.330">
    <property type="match status" value="3"/>
</dbReference>
<keyword evidence="9" id="KW-0492">Microsome</keyword>
<keyword evidence="8" id="KW-0256">Endoplasmic reticulum</keyword>
<feature type="domain" description="RRM" evidence="18">
    <location>
        <begin position="45"/>
        <end position="119"/>
    </location>
</feature>
<keyword evidence="14" id="KW-0472">Membrane</keyword>
<evidence type="ECO:0000256" key="5">
    <source>
        <dbReference type="ARBA" id="ARBA00010617"/>
    </source>
</evidence>
<dbReference type="PRINTS" id="PR00385">
    <property type="entry name" value="P450"/>
</dbReference>
<evidence type="ECO:0000256" key="15">
    <source>
        <dbReference type="PIRSR" id="PIRSR602403-1"/>
    </source>
</evidence>
<name>A0AAN7Q8S8_9COLE</name>
<evidence type="ECO:0000256" key="1">
    <source>
        <dbReference type="ARBA" id="ARBA00001971"/>
    </source>
</evidence>
<comment type="cofactor">
    <cofactor evidence="1 15">
        <name>heme</name>
        <dbReference type="ChEBI" id="CHEBI:30413"/>
    </cofactor>
</comment>
<gene>
    <name evidence="19" type="ORF">RN001_006374</name>
</gene>
<evidence type="ECO:0000256" key="2">
    <source>
        <dbReference type="ARBA" id="ARBA00003690"/>
    </source>
</evidence>
<feature type="compositionally biased region" description="Basic and acidic residues" evidence="17">
    <location>
        <begin position="140"/>
        <end position="155"/>
    </location>
</feature>
<comment type="function">
    <text evidence="2">May be involved in the metabolism of insect hormones and in the breakdown of synthetic insecticides.</text>
</comment>
<feature type="compositionally biased region" description="Basic and acidic residues" evidence="17">
    <location>
        <begin position="454"/>
        <end position="473"/>
    </location>
</feature>
<evidence type="ECO:0000256" key="11">
    <source>
        <dbReference type="ARBA" id="ARBA00023002"/>
    </source>
</evidence>
<evidence type="ECO:0000256" key="14">
    <source>
        <dbReference type="ARBA" id="ARBA00023136"/>
    </source>
</evidence>
<keyword evidence="6 15" id="KW-0349">Heme</keyword>
<comment type="subcellular location">
    <subcellularLocation>
        <location evidence="4">Endoplasmic reticulum membrane</location>
        <topology evidence="4">Peripheral membrane protein</topology>
    </subcellularLocation>
    <subcellularLocation>
        <location evidence="3">Microsome membrane</location>
        <topology evidence="3">Peripheral membrane protein</topology>
    </subcellularLocation>
</comment>
<dbReference type="GO" id="GO:0005506">
    <property type="term" value="F:iron ion binding"/>
    <property type="evidence" value="ECO:0007669"/>
    <property type="project" value="InterPro"/>
</dbReference>
<keyword evidence="20" id="KW-1185">Reference proteome</keyword>
<dbReference type="InterPro" id="IPR002403">
    <property type="entry name" value="Cyt_P450_E_grp-IV"/>
</dbReference>
<feature type="region of interest" description="Disordered" evidence="17">
    <location>
        <begin position="1"/>
        <end position="42"/>
    </location>
</feature>
<dbReference type="InterPro" id="IPR000504">
    <property type="entry name" value="RRM_dom"/>
</dbReference>
<dbReference type="InterPro" id="IPR036396">
    <property type="entry name" value="Cyt_P450_sf"/>
</dbReference>
<evidence type="ECO:0000313" key="19">
    <source>
        <dbReference type="EMBL" id="KAK4883055.1"/>
    </source>
</evidence>
<dbReference type="GO" id="GO:0005789">
    <property type="term" value="C:endoplasmic reticulum membrane"/>
    <property type="evidence" value="ECO:0007669"/>
    <property type="project" value="UniProtKB-SubCell"/>
</dbReference>
<keyword evidence="7 15" id="KW-0479">Metal-binding</keyword>
<dbReference type="FunFam" id="3.30.70.330:FF:000531">
    <property type="entry name" value="Myelin expression factor 2"/>
    <property type="match status" value="1"/>
</dbReference>
<dbReference type="Gene3D" id="1.10.630.10">
    <property type="entry name" value="Cytochrome P450"/>
    <property type="match status" value="1"/>
</dbReference>
<dbReference type="Proteomes" id="UP001353858">
    <property type="component" value="Unassembled WGS sequence"/>
</dbReference>
<dbReference type="InterPro" id="IPR001128">
    <property type="entry name" value="Cyt_P450"/>
</dbReference>
<evidence type="ECO:0000313" key="20">
    <source>
        <dbReference type="Proteomes" id="UP001353858"/>
    </source>
</evidence>
<dbReference type="CDD" id="cd11056">
    <property type="entry name" value="CYP6-like"/>
    <property type="match status" value="1"/>
</dbReference>
<dbReference type="CDD" id="cd00590">
    <property type="entry name" value="RRM_SF"/>
    <property type="match status" value="1"/>
</dbReference>
<evidence type="ECO:0000259" key="18">
    <source>
        <dbReference type="PROSITE" id="PS50102"/>
    </source>
</evidence>
<comment type="caution">
    <text evidence="19">The sequence shown here is derived from an EMBL/GenBank/DDBJ whole genome shotgun (WGS) entry which is preliminary data.</text>
</comment>
<comment type="similarity">
    <text evidence="5">Belongs to the cytochrome P450 family.</text>
</comment>
<dbReference type="GO" id="GO:0020037">
    <property type="term" value="F:heme binding"/>
    <property type="evidence" value="ECO:0007669"/>
    <property type="project" value="InterPro"/>
</dbReference>
<dbReference type="InterPro" id="IPR012677">
    <property type="entry name" value="Nucleotide-bd_a/b_plait_sf"/>
</dbReference>
<evidence type="ECO:0000256" key="17">
    <source>
        <dbReference type="SAM" id="MobiDB-lite"/>
    </source>
</evidence>
<dbReference type="SUPFAM" id="SSF54928">
    <property type="entry name" value="RNA-binding domain, RBD"/>
    <property type="match status" value="3"/>
</dbReference>